<evidence type="ECO:0000313" key="10">
    <source>
        <dbReference type="EMBL" id="SDY30466.1"/>
    </source>
</evidence>
<feature type="compositionally biased region" description="Low complexity" evidence="8">
    <location>
        <begin position="208"/>
        <end position="219"/>
    </location>
</feature>
<keyword evidence="6" id="KW-0479">Metal-binding</keyword>
<dbReference type="PANTHER" id="PTHR11845">
    <property type="entry name" value="5'-DEOXYNUCLEOTIDASE HDDC2"/>
    <property type="match status" value="1"/>
</dbReference>
<dbReference type="InterPro" id="IPR039356">
    <property type="entry name" value="YfbR/HDDC2"/>
</dbReference>
<dbReference type="SUPFAM" id="SSF109604">
    <property type="entry name" value="HD-domain/PDEase-like"/>
    <property type="match status" value="1"/>
</dbReference>
<feature type="compositionally biased region" description="Low complexity" evidence="8">
    <location>
        <begin position="25"/>
        <end position="35"/>
    </location>
</feature>
<name>A0A1H3IRP8_9EURY</name>
<feature type="domain" description="HD/PDEase" evidence="9">
    <location>
        <begin position="76"/>
        <end position="202"/>
    </location>
</feature>
<comment type="catalytic activity">
    <reaction evidence="1">
        <text>a 2'-deoxyribonucleoside 5'-phosphate + H2O = a 2'-deoxyribonucleoside + phosphate</text>
        <dbReference type="Rhea" id="RHEA:36167"/>
        <dbReference type="ChEBI" id="CHEBI:15377"/>
        <dbReference type="ChEBI" id="CHEBI:18274"/>
        <dbReference type="ChEBI" id="CHEBI:43474"/>
        <dbReference type="ChEBI" id="CHEBI:65317"/>
        <dbReference type="EC" id="3.1.3.89"/>
    </reaction>
</comment>
<evidence type="ECO:0000256" key="1">
    <source>
        <dbReference type="ARBA" id="ARBA00001638"/>
    </source>
</evidence>
<dbReference type="EMBL" id="FNPC01000004">
    <property type="protein sequence ID" value="SDY30466.1"/>
    <property type="molecule type" value="Genomic_DNA"/>
</dbReference>
<evidence type="ECO:0000256" key="5">
    <source>
        <dbReference type="ARBA" id="ARBA00012964"/>
    </source>
</evidence>
<dbReference type="RefSeq" id="WP_092732148.1">
    <property type="nucleotide sequence ID" value="NZ_FNPC01000004.1"/>
</dbReference>
<keyword evidence="11" id="KW-1185">Reference proteome</keyword>
<dbReference type="EC" id="3.1.3.89" evidence="5"/>
<comment type="cofactor">
    <cofactor evidence="2">
        <name>Mn(2+)</name>
        <dbReference type="ChEBI" id="CHEBI:29035"/>
    </cofactor>
</comment>
<dbReference type="GO" id="GO:0046872">
    <property type="term" value="F:metal ion binding"/>
    <property type="evidence" value="ECO:0007669"/>
    <property type="project" value="UniProtKB-KW"/>
</dbReference>
<organism evidence="10 11">
    <name type="scientific">Halopenitus persicus</name>
    <dbReference type="NCBI Taxonomy" id="1048396"/>
    <lineage>
        <taxon>Archaea</taxon>
        <taxon>Methanobacteriati</taxon>
        <taxon>Methanobacteriota</taxon>
        <taxon>Stenosarchaea group</taxon>
        <taxon>Halobacteria</taxon>
        <taxon>Halobacteriales</taxon>
        <taxon>Haloferacaceae</taxon>
        <taxon>Halopenitus</taxon>
    </lineage>
</organism>
<dbReference type="Pfam" id="PF13023">
    <property type="entry name" value="HD_3"/>
    <property type="match status" value="1"/>
</dbReference>
<keyword evidence="7 10" id="KW-0378">Hydrolase</keyword>
<evidence type="ECO:0000256" key="4">
    <source>
        <dbReference type="ARBA" id="ARBA00011738"/>
    </source>
</evidence>
<evidence type="ECO:0000256" key="6">
    <source>
        <dbReference type="ARBA" id="ARBA00022723"/>
    </source>
</evidence>
<dbReference type="PANTHER" id="PTHR11845:SF13">
    <property type="entry name" value="5'-DEOXYNUCLEOTIDASE HDDC2"/>
    <property type="match status" value="1"/>
</dbReference>
<evidence type="ECO:0000256" key="8">
    <source>
        <dbReference type="SAM" id="MobiDB-lite"/>
    </source>
</evidence>
<dbReference type="GO" id="GO:0002953">
    <property type="term" value="F:5'-deoxynucleotidase activity"/>
    <property type="evidence" value="ECO:0007669"/>
    <property type="project" value="UniProtKB-EC"/>
</dbReference>
<comment type="subunit">
    <text evidence="4">Homodimer.</text>
</comment>
<protein>
    <recommendedName>
        <fullName evidence="5">5'-deoxynucleotidase</fullName>
        <ecNumber evidence="5">3.1.3.89</ecNumber>
    </recommendedName>
</protein>
<feature type="compositionally biased region" description="Acidic residues" evidence="8">
    <location>
        <begin position="1"/>
        <end position="16"/>
    </location>
</feature>
<dbReference type="Gene3D" id="1.10.3210.10">
    <property type="entry name" value="Hypothetical protein af1432"/>
    <property type="match status" value="1"/>
</dbReference>
<accession>A0A1H3IRP8</accession>
<feature type="region of interest" description="Disordered" evidence="8">
    <location>
        <begin position="204"/>
        <end position="235"/>
    </location>
</feature>
<feature type="region of interest" description="Disordered" evidence="8">
    <location>
        <begin position="1"/>
        <end position="42"/>
    </location>
</feature>
<reference evidence="11" key="1">
    <citation type="submission" date="2016-10" db="EMBL/GenBank/DDBJ databases">
        <authorList>
            <person name="Varghese N."/>
            <person name="Submissions S."/>
        </authorList>
    </citation>
    <scope>NUCLEOTIDE SEQUENCE [LARGE SCALE GENOMIC DNA]</scope>
    <source>
        <strain evidence="11">DC30,IBRC 10041,KCTC 4046</strain>
    </source>
</reference>
<evidence type="ECO:0000256" key="7">
    <source>
        <dbReference type="ARBA" id="ARBA00022801"/>
    </source>
</evidence>
<gene>
    <name evidence="10" type="ORF">SAMN05216564_104239</name>
</gene>
<evidence type="ECO:0000256" key="2">
    <source>
        <dbReference type="ARBA" id="ARBA00001936"/>
    </source>
</evidence>
<dbReference type="GO" id="GO:0005737">
    <property type="term" value="C:cytoplasm"/>
    <property type="evidence" value="ECO:0007669"/>
    <property type="project" value="TreeGrafter"/>
</dbReference>
<dbReference type="InterPro" id="IPR003607">
    <property type="entry name" value="HD/PDEase_dom"/>
</dbReference>
<dbReference type="AlphaFoldDB" id="A0A1H3IRP8"/>
<proteinExistence type="predicted"/>
<comment type="cofactor">
    <cofactor evidence="3">
        <name>Co(2+)</name>
        <dbReference type="ChEBI" id="CHEBI:48828"/>
    </cofactor>
</comment>
<dbReference type="SMART" id="SM00471">
    <property type="entry name" value="HDc"/>
    <property type="match status" value="1"/>
</dbReference>
<evidence type="ECO:0000256" key="3">
    <source>
        <dbReference type="ARBA" id="ARBA00001941"/>
    </source>
</evidence>
<dbReference type="OrthoDB" id="46088at2157"/>
<evidence type="ECO:0000259" key="9">
    <source>
        <dbReference type="SMART" id="SM00471"/>
    </source>
</evidence>
<dbReference type="Proteomes" id="UP000199079">
    <property type="component" value="Unassembled WGS sequence"/>
</dbReference>
<sequence length="280" mass="29704">MTDDAESDGDAADADADAPHEDAAGADADAPADTAADVDDDHRPTAARGAAIETLCDAFALKDETRTGWELRGVRGPESVAAHSWGVAYLVVAIGETFADEFPELDLDAALRMAVVHDLGEAETGDVPTRADAAAAASLPDADEQEAAEREAVADLTAPLGAAERLRADWEAYERRDRPEARVVKDLDVIDMCLQALVYERADRYDPTDPGTADPAADDSVTGDSAADPATDDPEAFAEYDALDEFFATAVESVTTETGRAYVDLIRERYVAARDGEPSR</sequence>
<dbReference type="InterPro" id="IPR006674">
    <property type="entry name" value="HD_domain"/>
</dbReference>
<dbReference type="CDD" id="cd00077">
    <property type="entry name" value="HDc"/>
    <property type="match status" value="1"/>
</dbReference>
<evidence type="ECO:0000313" key="11">
    <source>
        <dbReference type="Proteomes" id="UP000199079"/>
    </source>
</evidence>